<name>A0A0B1SJM0_OESDE</name>
<keyword evidence="3" id="KW-1185">Reference proteome</keyword>
<dbReference type="EMBL" id="KN573472">
    <property type="protein sequence ID" value="KHJ83430.1"/>
    <property type="molecule type" value="Genomic_DNA"/>
</dbReference>
<dbReference type="InterPro" id="IPR018244">
    <property type="entry name" value="Allrgn_V5/Tpx1_CS"/>
</dbReference>
<reference evidence="2 3" key="1">
    <citation type="submission" date="2014-03" db="EMBL/GenBank/DDBJ databases">
        <title>Draft genome of the hookworm Oesophagostomum dentatum.</title>
        <authorList>
            <person name="Mitreva M."/>
        </authorList>
    </citation>
    <scope>NUCLEOTIDE SEQUENCE [LARGE SCALE GENOMIC DNA]</scope>
    <source>
        <strain evidence="2 3">OD-Hann</strain>
    </source>
</reference>
<protein>
    <recommendedName>
        <fullName evidence="1">SCP domain-containing protein</fullName>
    </recommendedName>
</protein>
<dbReference type="SUPFAM" id="SSF55797">
    <property type="entry name" value="PR-1-like"/>
    <property type="match status" value="1"/>
</dbReference>
<dbReference type="OrthoDB" id="5874910at2759"/>
<dbReference type="InterPro" id="IPR035940">
    <property type="entry name" value="CAP_sf"/>
</dbReference>
<evidence type="ECO:0000259" key="1">
    <source>
        <dbReference type="Pfam" id="PF00188"/>
    </source>
</evidence>
<dbReference type="AlphaFoldDB" id="A0A0B1SJM0"/>
<dbReference type="Gene3D" id="3.40.33.10">
    <property type="entry name" value="CAP"/>
    <property type="match status" value="1"/>
</dbReference>
<dbReference type="InterPro" id="IPR001283">
    <property type="entry name" value="CRISP-related"/>
</dbReference>
<dbReference type="InterPro" id="IPR014044">
    <property type="entry name" value="CAP_dom"/>
</dbReference>
<sequence>MLYNQYFATKPFAPLKFTQMAWARSSRIGCGVAAGDPAIFVVCRYSAKGNVIGQNVYRTGTPCSACDTACSANGVLCLP</sequence>
<dbReference type="PROSITE" id="PS01010">
    <property type="entry name" value="CRISP_2"/>
    <property type="match status" value="1"/>
</dbReference>
<feature type="domain" description="SCP" evidence="1">
    <location>
        <begin position="11"/>
        <end position="45"/>
    </location>
</feature>
<dbReference type="GO" id="GO:0005576">
    <property type="term" value="C:extracellular region"/>
    <property type="evidence" value="ECO:0007669"/>
    <property type="project" value="InterPro"/>
</dbReference>
<evidence type="ECO:0000313" key="2">
    <source>
        <dbReference type="EMBL" id="KHJ83430.1"/>
    </source>
</evidence>
<accession>A0A0B1SJM0</accession>
<proteinExistence type="predicted"/>
<gene>
    <name evidence="2" type="ORF">OESDEN_16873</name>
</gene>
<organism evidence="2 3">
    <name type="scientific">Oesophagostomum dentatum</name>
    <name type="common">Nodular worm</name>
    <dbReference type="NCBI Taxonomy" id="61180"/>
    <lineage>
        <taxon>Eukaryota</taxon>
        <taxon>Metazoa</taxon>
        <taxon>Ecdysozoa</taxon>
        <taxon>Nematoda</taxon>
        <taxon>Chromadorea</taxon>
        <taxon>Rhabditida</taxon>
        <taxon>Rhabditina</taxon>
        <taxon>Rhabditomorpha</taxon>
        <taxon>Strongyloidea</taxon>
        <taxon>Strongylidae</taxon>
        <taxon>Oesophagostomum</taxon>
    </lineage>
</organism>
<dbReference type="Pfam" id="PF00188">
    <property type="entry name" value="CAP"/>
    <property type="match status" value="1"/>
</dbReference>
<dbReference type="PANTHER" id="PTHR10334">
    <property type="entry name" value="CYSTEINE-RICH SECRETORY PROTEIN-RELATED"/>
    <property type="match status" value="1"/>
</dbReference>
<evidence type="ECO:0000313" key="3">
    <source>
        <dbReference type="Proteomes" id="UP000053660"/>
    </source>
</evidence>
<dbReference type="Proteomes" id="UP000053660">
    <property type="component" value="Unassembled WGS sequence"/>
</dbReference>